<keyword evidence="1" id="KW-1133">Transmembrane helix</keyword>
<evidence type="ECO:0000313" key="2">
    <source>
        <dbReference type="EMBL" id="SAL80744.1"/>
    </source>
</evidence>
<name>A0A158KI65_9BURK</name>
<dbReference type="EMBL" id="FCNZ02000077">
    <property type="protein sequence ID" value="SAL80744.1"/>
    <property type="molecule type" value="Genomic_DNA"/>
</dbReference>
<keyword evidence="1" id="KW-0812">Transmembrane</keyword>
<evidence type="ECO:0008006" key="4">
    <source>
        <dbReference type="Google" id="ProtNLM"/>
    </source>
</evidence>
<protein>
    <recommendedName>
        <fullName evidence="4">Polyketide cyclase / dehydrase and lipid transport</fullName>
    </recommendedName>
</protein>
<dbReference type="AlphaFoldDB" id="A0A158KI65"/>
<proteinExistence type="predicted"/>
<feature type="transmembrane region" description="Helical" evidence="1">
    <location>
        <begin position="31"/>
        <end position="49"/>
    </location>
</feature>
<evidence type="ECO:0000313" key="3">
    <source>
        <dbReference type="Proteomes" id="UP000054717"/>
    </source>
</evidence>
<dbReference type="Gene3D" id="3.30.530.20">
    <property type="match status" value="1"/>
</dbReference>
<sequence length="253" mass="26398">MASDILAMRPRELLGRGGHSSAISARETMRGIGWIPVALSAALIVSGLAGRKKGAAALALTACAGIAAVRAGYGVPLLRGGENSKGRTGTAGATPEVERAITIGKTADELRRLWLAPGTLPQLMAGFATLHPTGDGRMRWEIRTPLGRAYKWESEIVDGPGGGVGWRSLPDAAIPNEGSVRFDSAPNDRGTVATLHVRFDPPGGALGEGLLQLLGTTPLSLVADNALRRFKSLVETGEIPTTERQPAARATTR</sequence>
<gene>
    <name evidence="2" type="ORF">AWB66_06308</name>
</gene>
<dbReference type="RefSeq" id="WP_200819127.1">
    <property type="nucleotide sequence ID" value="NZ_FCNZ02000077.1"/>
</dbReference>
<dbReference type="STRING" id="326475.AWB66_06308"/>
<keyword evidence="3" id="KW-1185">Reference proteome</keyword>
<dbReference type="InterPro" id="IPR023393">
    <property type="entry name" value="START-like_dom_sf"/>
</dbReference>
<comment type="caution">
    <text evidence="2">The sequence shown here is derived from an EMBL/GenBank/DDBJ whole genome shotgun (WGS) entry which is preliminary data.</text>
</comment>
<feature type="transmembrane region" description="Helical" evidence="1">
    <location>
        <begin position="55"/>
        <end position="78"/>
    </location>
</feature>
<reference evidence="2" key="1">
    <citation type="submission" date="2016-01" db="EMBL/GenBank/DDBJ databases">
        <authorList>
            <person name="Peeters Charlotte."/>
        </authorList>
    </citation>
    <scope>NUCLEOTIDE SEQUENCE</scope>
    <source>
        <strain evidence="2">LMG 22936</strain>
    </source>
</reference>
<dbReference type="SUPFAM" id="SSF55961">
    <property type="entry name" value="Bet v1-like"/>
    <property type="match status" value="1"/>
</dbReference>
<organism evidence="2 3">
    <name type="scientific">Caballeronia telluris</name>
    <dbReference type="NCBI Taxonomy" id="326475"/>
    <lineage>
        <taxon>Bacteria</taxon>
        <taxon>Pseudomonadati</taxon>
        <taxon>Pseudomonadota</taxon>
        <taxon>Betaproteobacteria</taxon>
        <taxon>Burkholderiales</taxon>
        <taxon>Burkholderiaceae</taxon>
        <taxon>Caballeronia</taxon>
    </lineage>
</organism>
<keyword evidence="1" id="KW-0472">Membrane</keyword>
<accession>A0A158KI65</accession>
<dbReference type="Proteomes" id="UP000054717">
    <property type="component" value="Unassembled WGS sequence"/>
</dbReference>
<evidence type="ECO:0000256" key="1">
    <source>
        <dbReference type="SAM" id="Phobius"/>
    </source>
</evidence>